<evidence type="ECO:0000256" key="1">
    <source>
        <dbReference type="ARBA" id="ARBA00022741"/>
    </source>
</evidence>
<keyword evidence="4" id="KW-0812">Transmembrane</keyword>
<dbReference type="PANTHER" id="PTHR22683">
    <property type="entry name" value="SPORULATION PROTEIN RELATED"/>
    <property type="match status" value="1"/>
</dbReference>
<dbReference type="SUPFAM" id="SSF52540">
    <property type="entry name" value="P-loop containing nucleoside triphosphate hydrolases"/>
    <property type="match status" value="1"/>
</dbReference>
<evidence type="ECO:0000256" key="3">
    <source>
        <dbReference type="PROSITE-ProRule" id="PRU00289"/>
    </source>
</evidence>
<evidence type="ECO:0000313" key="6">
    <source>
        <dbReference type="EMBL" id="OYO08818.1"/>
    </source>
</evidence>
<dbReference type="Pfam" id="PF01580">
    <property type="entry name" value="FtsK_SpoIIIE"/>
    <property type="match status" value="1"/>
</dbReference>
<keyword evidence="7" id="KW-1185">Reference proteome</keyword>
<dbReference type="AlphaFoldDB" id="A0A255FYP2"/>
<evidence type="ECO:0000256" key="2">
    <source>
        <dbReference type="ARBA" id="ARBA00022840"/>
    </source>
</evidence>
<comment type="caution">
    <text evidence="6">The sequence shown here is derived from an EMBL/GenBank/DDBJ whole genome shotgun (WGS) entry which is preliminary data.</text>
</comment>
<dbReference type="PANTHER" id="PTHR22683:SF41">
    <property type="entry name" value="DNA TRANSLOCASE FTSK"/>
    <property type="match status" value="1"/>
</dbReference>
<feature type="transmembrane region" description="Helical" evidence="4">
    <location>
        <begin position="49"/>
        <end position="72"/>
    </location>
</feature>
<feature type="domain" description="FtsK" evidence="5">
    <location>
        <begin position="193"/>
        <end position="382"/>
    </location>
</feature>
<accession>A0A255FYP2</accession>
<feature type="binding site" evidence="3">
    <location>
        <begin position="219"/>
        <end position="226"/>
    </location>
    <ligand>
        <name>ATP</name>
        <dbReference type="ChEBI" id="CHEBI:30616"/>
    </ligand>
</feature>
<dbReference type="Proteomes" id="UP000215896">
    <property type="component" value="Unassembled WGS sequence"/>
</dbReference>
<keyword evidence="2 3" id="KW-0067">ATP-binding</keyword>
<keyword evidence="1 3" id="KW-0547">Nucleotide-binding</keyword>
<dbReference type="InterPro" id="IPR002543">
    <property type="entry name" value="FtsK_dom"/>
</dbReference>
<dbReference type="InterPro" id="IPR027417">
    <property type="entry name" value="P-loop_NTPase"/>
</dbReference>
<organism evidence="6 7">
    <name type="scientific">Enemella evansiae</name>
    <dbReference type="NCBI Taxonomy" id="2016499"/>
    <lineage>
        <taxon>Bacteria</taxon>
        <taxon>Bacillati</taxon>
        <taxon>Actinomycetota</taxon>
        <taxon>Actinomycetes</taxon>
        <taxon>Propionibacteriales</taxon>
        <taxon>Propionibacteriaceae</taxon>
        <taxon>Enemella</taxon>
    </lineage>
</organism>
<name>A0A255FYP2_9ACTN</name>
<keyword evidence="4" id="KW-1133">Transmembrane helix</keyword>
<feature type="transmembrane region" description="Helical" evidence="4">
    <location>
        <begin position="21"/>
        <end position="43"/>
    </location>
</feature>
<dbReference type="OrthoDB" id="3722021at2"/>
<dbReference type="PROSITE" id="PS50901">
    <property type="entry name" value="FTSK"/>
    <property type="match status" value="1"/>
</dbReference>
<dbReference type="Gene3D" id="3.40.50.300">
    <property type="entry name" value="P-loop containing nucleotide triphosphate hydrolases"/>
    <property type="match status" value="1"/>
</dbReference>
<reference evidence="6 7" key="1">
    <citation type="submission" date="2017-07" db="EMBL/GenBank/DDBJ databases">
        <title>Draft whole genome sequences of clinical Proprionibacteriaceae strains.</title>
        <authorList>
            <person name="Bernier A.-M."/>
            <person name="Bernard K."/>
            <person name="Domingo M.-C."/>
        </authorList>
    </citation>
    <scope>NUCLEOTIDE SEQUENCE [LARGE SCALE GENOMIC DNA]</scope>
    <source>
        <strain evidence="6 7">NML 030167</strain>
    </source>
</reference>
<protein>
    <recommendedName>
        <fullName evidence="5">FtsK domain-containing protein</fullName>
    </recommendedName>
</protein>
<evidence type="ECO:0000259" key="5">
    <source>
        <dbReference type="PROSITE" id="PS50901"/>
    </source>
</evidence>
<gene>
    <name evidence="6" type="ORF">CGZ94_20190</name>
</gene>
<dbReference type="GO" id="GO:0003677">
    <property type="term" value="F:DNA binding"/>
    <property type="evidence" value="ECO:0007669"/>
    <property type="project" value="InterPro"/>
</dbReference>
<proteinExistence type="predicted"/>
<dbReference type="GO" id="GO:0005524">
    <property type="term" value="F:ATP binding"/>
    <property type="evidence" value="ECO:0007669"/>
    <property type="project" value="UniProtKB-UniRule"/>
</dbReference>
<dbReference type="EMBL" id="NMVO01000018">
    <property type="protein sequence ID" value="OYO08818.1"/>
    <property type="molecule type" value="Genomic_DNA"/>
</dbReference>
<dbReference type="RefSeq" id="WP_094407050.1">
    <property type="nucleotide sequence ID" value="NZ_NMVO01000018.1"/>
</dbReference>
<evidence type="ECO:0000256" key="4">
    <source>
        <dbReference type="SAM" id="Phobius"/>
    </source>
</evidence>
<dbReference type="InterPro" id="IPR050206">
    <property type="entry name" value="FtsK/SpoIIIE/SftA"/>
</dbReference>
<keyword evidence="4" id="KW-0472">Membrane</keyword>
<evidence type="ECO:0000313" key="7">
    <source>
        <dbReference type="Proteomes" id="UP000215896"/>
    </source>
</evidence>
<sequence>MSAVEVVGQARAGVRAAWAEAVWLARAALALLRAVPAVVLAWAGGALLLAAWAGVVAVGLWATLPYAAWAWARFWPQSFEDRVSRPWQRRRIRGRVVSQWSTARDGAGLPETVELTRCRWRGDEMILTPTVPPGLTVEDVEDVADRLGSALRAERVRVIPTGPGRMQLGLLFFDPLSTPFATEVPAEDAAPTADEVVIGRREDGLPWRWQVGVSTLTAGASGSGKGSLLWGLVIALAPAVKAGTVRLVGIDLKGGMELAMGRELFADLATVTNDAISLLEGVALDLRTRSAEMAGVTRQHSPSSESPQVVVIVDELAALIAYAERKDRERAEAALNIILSQGRAVGFTVMAFVQDPKKEVVKARGLFPVSLGLRLRGREEVAMVLGDGMRAAGAKCDRIARTTPGVGYIVPDGESRPVRVRAGWVSDEAIRTTAERFGNQELSPGRRENLTLEGKEQ</sequence>